<name>A0ABW3CIR5_9ACTN</name>
<evidence type="ECO:0000256" key="1">
    <source>
        <dbReference type="ARBA" id="ARBA00004442"/>
    </source>
</evidence>
<dbReference type="InterPro" id="IPR050330">
    <property type="entry name" value="Bact_OuterMem_StrucFunc"/>
</dbReference>
<feature type="domain" description="OmpA-like" evidence="5">
    <location>
        <begin position="1"/>
        <end position="97"/>
    </location>
</feature>
<dbReference type="PANTHER" id="PTHR30329:SF21">
    <property type="entry name" value="LIPOPROTEIN YIAD-RELATED"/>
    <property type="match status" value="1"/>
</dbReference>
<dbReference type="Proteomes" id="UP001597083">
    <property type="component" value="Unassembled WGS sequence"/>
</dbReference>
<evidence type="ECO:0000259" key="5">
    <source>
        <dbReference type="PROSITE" id="PS51123"/>
    </source>
</evidence>
<dbReference type="PANTHER" id="PTHR30329">
    <property type="entry name" value="STATOR ELEMENT OF FLAGELLAR MOTOR COMPLEX"/>
    <property type="match status" value="1"/>
</dbReference>
<accession>A0ABW3CIR5</accession>
<dbReference type="CDD" id="cd07185">
    <property type="entry name" value="OmpA_C-like"/>
    <property type="match status" value="1"/>
</dbReference>
<dbReference type="EMBL" id="JBHTIR010002926">
    <property type="protein sequence ID" value="MFD0854420.1"/>
    <property type="molecule type" value="Genomic_DNA"/>
</dbReference>
<evidence type="ECO:0000256" key="3">
    <source>
        <dbReference type="ARBA" id="ARBA00023237"/>
    </source>
</evidence>
<evidence type="ECO:0000313" key="6">
    <source>
        <dbReference type="EMBL" id="MFD0854420.1"/>
    </source>
</evidence>
<evidence type="ECO:0000313" key="7">
    <source>
        <dbReference type="Proteomes" id="UP001597083"/>
    </source>
</evidence>
<dbReference type="Gene3D" id="3.30.1330.60">
    <property type="entry name" value="OmpA-like domain"/>
    <property type="match status" value="1"/>
</dbReference>
<proteinExistence type="predicted"/>
<keyword evidence="7" id="KW-1185">Reference proteome</keyword>
<gene>
    <name evidence="6" type="ORF">ACFQ07_19450</name>
</gene>
<dbReference type="InterPro" id="IPR036737">
    <property type="entry name" value="OmpA-like_sf"/>
</dbReference>
<comment type="caution">
    <text evidence="6">The sequence shown here is derived from an EMBL/GenBank/DDBJ whole genome shotgun (WGS) entry which is preliminary data.</text>
</comment>
<reference evidence="7" key="1">
    <citation type="journal article" date="2019" name="Int. J. Syst. Evol. Microbiol.">
        <title>The Global Catalogue of Microorganisms (GCM) 10K type strain sequencing project: providing services to taxonomists for standard genome sequencing and annotation.</title>
        <authorList>
            <consortium name="The Broad Institute Genomics Platform"/>
            <consortium name="The Broad Institute Genome Sequencing Center for Infectious Disease"/>
            <person name="Wu L."/>
            <person name="Ma J."/>
        </authorList>
    </citation>
    <scope>NUCLEOTIDE SEQUENCE [LARGE SCALE GENOMIC DNA]</scope>
    <source>
        <strain evidence="7">JCM 31696</strain>
    </source>
</reference>
<dbReference type="InterPro" id="IPR006665">
    <property type="entry name" value="OmpA-like"/>
</dbReference>
<feature type="non-terminal residue" evidence="6">
    <location>
        <position position="1"/>
    </location>
</feature>
<evidence type="ECO:0000256" key="4">
    <source>
        <dbReference type="PROSITE-ProRule" id="PRU00473"/>
    </source>
</evidence>
<organism evidence="6 7">
    <name type="scientific">Actinomadura adrarensis</name>
    <dbReference type="NCBI Taxonomy" id="1819600"/>
    <lineage>
        <taxon>Bacteria</taxon>
        <taxon>Bacillati</taxon>
        <taxon>Actinomycetota</taxon>
        <taxon>Actinomycetes</taxon>
        <taxon>Streptosporangiales</taxon>
        <taxon>Thermomonosporaceae</taxon>
        <taxon>Actinomadura</taxon>
    </lineage>
</organism>
<dbReference type="SUPFAM" id="SSF103088">
    <property type="entry name" value="OmpA-like"/>
    <property type="match status" value="1"/>
</dbReference>
<keyword evidence="2 4" id="KW-0472">Membrane</keyword>
<protein>
    <submittedName>
        <fullName evidence="6">OmpA family protein</fullName>
    </submittedName>
</protein>
<dbReference type="Pfam" id="PF00691">
    <property type="entry name" value="OmpA"/>
    <property type="match status" value="1"/>
</dbReference>
<comment type="subcellular location">
    <subcellularLocation>
        <location evidence="1">Cell outer membrane</location>
    </subcellularLocation>
</comment>
<dbReference type="InterPro" id="IPR006664">
    <property type="entry name" value="OMP_bac"/>
</dbReference>
<keyword evidence="3" id="KW-0998">Cell outer membrane</keyword>
<dbReference type="PROSITE" id="PS51123">
    <property type="entry name" value="OMPA_2"/>
    <property type="match status" value="1"/>
</dbReference>
<dbReference type="PRINTS" id="PR01021">
    <property type="entry name" value="OMPADOMAIN"/>
</dbReference>
<evidence type="ECO:0000256" key="2">
    <source>
        <dbReference type="ARBA" id="ARBA00023136"/>
    </source>
</evidence>
<sequence length="97" mass="10583">ARRRLSQLAPQLRQAVGPVQVSGHSDSIGADAYNLTLSRKRAQAVRDELERVLGSGVRIDAKGYGEARPAVPEGSLTKSDGDARAQNRRVEITFTRR</sequence>